<proteinExistence type="predicted"/>
<dbReference type="InterPro" id="IPR027417">
    <property type="entry name" value="P-loop_NTPase"/>
</dbReference>
<dbReference type="GO" id="GO:0016887">
    <property type="term" value="F:ATP hydrolysis activity"/>
    <property type="evidence" value="ECO:0007669"/>
    <property type="project" value="InterPro"/>
</dbReference>
<accession>A0A2S9YX08</accession>
<evidence type="ECO:0000313" key="5">
    <source>
        <dbReference type="Proteomes" id="UP000238823"/>
    </source>
</evidence>
<feature type="domain" description="ArsA/GET3 Anion-transporting ATPase-like" evidence="3">
    <location>
        <begin position="13"/>
        <end position="288"/>
    </location>
</feature>
<dbReference type="PANTHER" id="PTHR10803:SF26">
    <property type="entry name" value="ANION TRANSPORTER ATPASE-RELATED"/>
    <property type="match status" value="1"/>
</dbReference>
<evidence type="ECO:0000313" key="4">
    <source>
        <dbReference type="EMBL" id="PRQ09626.1"/>
    </source>
</evidence>
<dbReference type="InterPro" id="IPR016300">
    <property type="entry name" value="ATPase_ArsA/GET3"/>
</dbReference>
<dbReference type="EMBL" id="PVNL01000015">
    <property type="protein sequence ID" value="PRQ09626.1"/>
    <property type="molecule type" value="Genomic_DNA"/>
</dbReference>
<dbReference type="Proteomes" id="UP000238823">
    <property type="component" value="Unassembled WGS sequence"/>
</dbReference>
<evidence type="ECO:0000256" key="2">
    <source>
        <dbReference type="ARBA" id="ARBA00066752"/>
    </source>
</evidence>
<dbReference type="SUPFAM" id="SSF52540">
    <property type="entry name" value="P-loop containing nucleoside triphosphate hydrolases"/>
    <property type="match status" value="1"/>
</dbReference>
<dbReference type="PANTHER" id="PTHR10803">
    <property type="entry name" value="ARSENICAL PUMP-DRIVING ATPASE ARSENITE-TRANSLOCATING ATPASE"/>
    <property type="match status" value="1"/>
</dbReference>
<comment type="caution">
    <text evidence="4">The sequence shown here is derived from an EMBL/GenBank/DDBJ whole genome shotgun (WGS) entry which is preliminary data.</text>
</comment>
<dbReference type="EC" id="7.3.2.7" evidence="2"/>
<dbReference type="GO" id="GO:0015446">
    <property type="term" value="F:ATPase-coupled arsenite transmembrane transporter activity"/>
    <property type="evidence" value="ECO:0007669"/>
    <property type="project" value="UniProtKB-EC"/>
</dbReference>
<evidence type="ECO:0000256" key="1">
    <source>
        <dbReference type="ARBA" id="ARBA00052296"/>
    </source>
</evidence>
<reference evidence="4 5" key="1">
    <citation type="submission" date="2018-03" db="EMBL/GenBank/DDBJ databases">
        <title>Draft Genome Sequences of the Obligatory Marine Myxobacteria Enhygromyxa salina SWB007.</title>
        <authorList>
            <person name="Poehlein A."/>
            <person name="Moghaddam J.A."/>
            <person name="Harms H."/>
            <person name="Alanjari M."/>
            <person name="Koenig G.M."/>
            <person name="Daniel R."/>
            <person name="Schaeberle T.F."/>
        </authorList>
    </citation>
    <scope>NUCLEOTIDE SEQUENCE [LARGE SCALE GENOMIC DNA]</scope>
    <source>
        <strain evidence="4 5">SWB007</strain>
    </source>
</reference>
<dbReference type="InterPro" id="IPR025723">
    <property type="entry name" value="ArsA/GET3_ATPase-like"/>
</dbReference>
<dbReference type="Gene3D" id="3.40.50.300">
    <property type="entry name" value="P-loop containing nucleotide triphosphate hydrolases"/>
    <property type="match status" value="1"/>
</dbReference>
<gene>
    <name evidence="4" type="ORF">ENSA7_06870</name>
</gene>
<name>A0A2S9YX08_9BACT</name>
<comment type="catalytic activity">
    <reaction evidence="1">
        <text>arsenite(in) + ATP + H2O = arsenite(out) + ADP + phosphate + H(+)</text>
        <dbReference type="Rhea" id="RHEA:11348"/>
        <dbReference type="ChEBI" id="CHEBI:15377"/>
        <dbReference type="ChEBI" id="CHEBI:15378"/>
        <dbReference type="ChEBI" id="CHEBI:29242"/>
        <dbReference type="ChEBI" id="CHEBI:30616"/>
        <dbReference type="ChEBI" id="CHEBI:43474"/>
        <dbReference type="ChEBI" id="CHEBI:456216"/>
        <dbReference type="EC" id="7.3.2.7"/>
    </reaction>
</comment>
<dbReference type="AlphaFoldDB" id="A0A2S9YX08"/>
<evidence type="ECO:0000259" key="3">
    <source>
        <dbReference type="Pfam" id="PF02374"/>
    </source>
</evidence>
<organism evidence="4 5">
    <name type="scientific">Enhygromyxa salina</name>
    <dbReference type="NCBI Taxonomy" id="215803"/>
    <lineage>
        <taxon>Bacteria</taxon>
        <taxon>Pseudomonadati</taxon>
        <taxon>Myxococcota</taxon>
        <taxon>Polyangia</taxon>
        <taxon>Nannocystales</taxon>
        <taxon>Nannocystaceae</taxon>
        <taxon>Enhygromyxa</taxon>
    </lineage>
</organism>
<protein>
    <recommendedName>
        <fullName evidence="2">arsenite-transporting ATPase</fullName>
        <ecNumber evidence="2">7.3.2.7</ecNumber>
    </recommendedName>
</protein>
<dbReference type="Pfam" id="PF02374">
    <property type="entry name" value="ArsA_ATPase"/>
    <property type="match status" value="1"/>
</dbReference>
<sequence length="400" mass="43334">MTGIDELLMRQRLLVAIGPGGVGKTTVSAAIALRAAELGRRTLVLTIDPAKRLADALGLTELEDRIRMVPTDELSKRGVEVKGELYAAMFDNAASMDSLMKRVAPDVETRDKVLRNRVYRAMAGTLARSHAYLAMERLHEVMHSGRYDLVILDTPPARNALDILDAPSRLATFLEEGVVKWFVPNAGNRGRGLRARLMQGSGAAATKLFEVVVGKELAGETIAFFEAFYGMREGFHMRASAIQGMLRARDTSFVLVSSADATHLADAEALAAGIKARGVRIDVAVFNRAYERLTHADPLAIVSSAGVLDSATTIRLLFGDELHRSERDTMSTLLSSLHMVRTEAAASNQRALESIRKLSQLLPSDALGLIIARLDGDIRDLPGLHALGPYLAATRSLPTA</sequence>
<dbReference type="GO" id="GO:0005524">
    <property type="term" value="F:ATP binding"/>
    <property type="evidence" value="ECO:0007669"/>
    <property type="project" value="InterPro"/>
</dbReference>